<organism evidence="3 4">
    <name type="scientific">Pandoravirus inopinatum</name>
    <dbReference type="NCBI Taxonomy" id="1605721"/>
    <lineage>
        <taxon>Viruses</taxon>
        <taxon>Pandoravirus</taxon>
    </lineage>
</organism>
<dbReference type="EMBL" id="KP136319">
    <property type="protein sequence ID" value="AJF96862.1"/>
    <property type="molecule type" value="Genomic_DNA"/>
</dbReference>
<feature type="region of interest" description="Disordered" evidence="1">
    <location>
        <begin position="96"/>
        <end position="156"/>
    </location>
</feature>
<evidence type="ECO:0000256" key="1">
    <source>
        <dbReference type="SAM" id="MobiDB-lite"/>
    </source>
</evidence>
<evidence type="ECO:0008006" key="5">
    <source>
        <dbReference type="Google" id="ProtNLM"/>
    </source>
</evidence>
<evidence type="ECO:0000256" key="2">
    <source>
        <dbReference type="SAM" id="Phobius"/>
    </source>
</evidence>
<evidence type="ECO:0000313" key="3">
    <source>
        <dbReference type="EMBL" id="AJF96862.1"/>
    </source>
</evidence>
<evidence type="ECO:0000313" key="4">
    <source>
        <dbReference type="Proteomes" id="UP000202511"/>
    </source>
</evidence>
<name>A0A0B5JBC5_9VIRU</name>
<feature type="compositionally biased region" description="Low complexity" evidence="1">
    <location>
        <begin position="96"/>
        <end position="105"/>
    </location>
</feature>
<reference evidence="3 4" key="1">
    <citation type="journal article" date="2015" name="Parasitol. Res.">
        <title>Viruses in close associations with free-living amoebae.</title>
        <authorList>
            <person name="Scheid P."/>
        </authorList>
    </citation>
    <scope>NUCLEOTIDE SEQUENCE [LARGE SCALE GENOMIC DNA]</scope>
    <source>
        <strain evidence="3">KlaHel</strain>
    </source>
</reference>
<keyword evidence="2" id="KW-1133">Transmembrane helix</keyword>
<keyword evidence="2" id="KW-0472">Membrane</keyword>
<keyword evidence="2" id="KW-0812">Transmembrane</keyword>
<dbReference type="KEGG" id="vg:23461779"/>
<dbReference type="RefSeq" id="YP_009119097.1">
    <property type="nucleotide sequence ID" value="NC_026440.1"/>
</dbReference>
<dbReference type="GeneID" id="23461779"/>
<accession>A0A0B5JBC5</accession>
<sequence length="156" mass="17972">MGGACTGAGKKKIWWSGSCPLHLFFRRHICLTAALSPWFGVSCVCGPQNCPLFFLAFVSVAMLSRVFFGLAAKEHARRHKKQKVFLFFSEEKRMPTGLRRPTLTRGRQRGRPKHRPKCCRRPRRRPRRRRAQRRRSGLDGRGHGCRRQKAAEASRS</sequence>
<feature type="transmembrane region" description="Helical" evidence="2">
    <location>
        <begin position="52"/>
        <end position="72"/>
    </location>
</feature>
<proteinExistence type="predicted"/>
<feature type="compositionally biased region" description="Basic residues" evidence="1">
    <location>
        <begin position="106"/>
        <end position="135"/>
    </location>
</feature>
<protein>
    <recommendedName>
        <fullName evidence="5">Transmembrane protein</fullName>
    </recommendedName>
</protein>
<dbReference type="Proteomes" id="UP000202511">
    <property type="component" value="Segment"/>
</dbReference>